<sequence>MDDPSTDFSPGMLHRYIYLGAWERFYESLMTRYVWTFKTIPGLLFFAGLTCLIAYSQSRVWVILRYFLLWRAGDDVSIKPLYRLSQGKAIIEVLPYLKARMLKLGSLLRRSLKRIPRKPNDPLIFFHRQDIPPKFGLVALLNVSIFAILGVVVPWSMSEGTFGDVIVRSRETHYCRNTSNTVPWFLPLQQFKTEAVFQLCNDGLSQGCDKQYYMRQPRITKKNLHTCMFPGDICQNSTDAFEITHLDAMTYDFGINYRSKVRMNHRLTCSPVHLDSFLVSSSGQNDRANISVWNPNIKDGEQREQKLQYYTMPLKSRSGLYHGLEEGSEERLINEPTLFDLSVLPGTPELIQPMVFPWRADEHQNNATEDLIHPALRREDGVSFLVVHRDGKSLRRVEVDDPFFAAHTKCSDSQGNGEFYCSDSEATALGCLEQFQYCLPDWQTCTPWGFHQEPADTAMRELLDDDDLLSMVDFGFLEAARYTLSVKYLLERRGHVNIVPLTKSMSFSQASQWDVNLSGYLNRMDQWTVEVETWFRQGILEQILRSQYGARYSIATPILRLVSNSSSSDEQLQVLENLLILCDRILSREEGFININFFGLWSITSFLIILCVASFRVQWIDTGTNPPLR</sequence>
<evidence type="ECO:0000313" key="3">
    <source>
        <dbReference type="Proteomes" id="UP000824998"/>
    </source>
</evidence>
<feature type="transmembrane region" description="Helical" evidence="1">
    <location>
        <begin position="33"/>
        <end position="55"/>
    </location>
</feature>
<dbReference type="AlphaFoldDB" id="A0A9P7YKF3"/>
<accession>A0A9P7YKF3</accession>
<keyword evidence="1" id="KW-0812">Transmembrane</keyword>
<dbReference type="Proteomes" id="UP000824998">
    <property type="component" value="Unassembled WGS sequence"/>
</dbReference>
<gene>
    <name evidence="2" type="ORF">BJ875DRAFT_440621</name>
</gene>
<organism evidence="2 3">
    <name type="scientific">Amylocarpus encephaloides</name>
    <dbReference type="NCBI Taxonomy" id="45428"/>
    <lineage>
        <taxon>Eukaryota</taxon>
        <taxon>Fungi</taxon>
        <taxon>Dikarya</taxon>
        <taxon>Ascomycota</taxon>
        <taxon>Pezizomycotina</taxon>
        <taxon>Leotiomycetes</taxon>
        <taxon>Helotiales</taxon>
        <taxon>Helotiales incertae sedis</taxon>
        <taxon>Amylocarpus</taxon>
    </lineage>
</organism>
<protein>
    <submittedName>
        <fullName evidence="2">Uncharacterized protein</fullName>
    </submittedName>
</protein>
<feature type="transmembrane region" description="Helical" evidence="1">
    <location>
        <begin position="135"/>
        <end position="157"/>
    </location>
</feature>
<keyword evidence="3" id="KW-1185">Reference proteome</keyword>
<evidence type="ECO:0000256" key="1">
    <source>
        <dbReference type="SAM" id="Phobius"/>
    </source>
</evidence>
<dbReference type="OrthoDB" id="3540210at2759"/>
<comment type="caution">
    <text evidence="2">The sequence shown here is derived from an EMBL/GenBank/DDBJ whole genome shotgun (WGS) entry which is preliminary data.</text>
</comment>
<proteinExistence type="predicted"/>
<dbReference type="EMBL" id="MU251440">
    <property type="protein sequence ID" value="KAG9235165.1"/>
    <property type="molecule type" value="Genomic_DNA"/>
</dbReference>
<name>A0A9P7YKF3_9HELO</name>
<keyword evidence="1" id="KW-0472">Membrane</keyword>
<feature type="transmembrane region" description="Helical" evidence="1">
    <location>
        <begin position="598"/>
        <end position="619"/>
    </location>
</feature>
<keyword evidence="1" id="KW-1133">Transmembrane helix</keyword>
<evidence type="ECO:0000313" key="2">
    <source>
        <dbReference type="EMBL" id="KAG9235165.1"/>
    </source>
</evidence>
<reference evidence="2" key="1">
    <citation type="journal article" date="2021" name="IMA Fungus">
        <title>Genomic characterization of three marine fungi, including Emericellopsis atlantica sp. nov. with signatures of a generalist lifestyle and marine biomass degradation.</title>
        <authorList>
            <person name="Hagestad O.C."/>
            <person name="Hou L."/>
            <person name="Andersen J.H."/>
            <person name="Hansen E.H."/>
            <person name="Altermark B."/>
            <person name="Li C."/>
            <person name="Kuhnert E."/>
            <person name="Cox R.J."/>
            <person name="Crous P.W."/>
            <person name="Spatafora J.W."/>
            <person name="Lail K."/>
            <person name="Amirebrahimi M."/>
            <person name="Lipzen A."/>
            <person name="Pangilinan J."/>
            <person name="Andreopoulos W."/>
            <person name="Hayes R.D."/>
            <person name="Ng V."/>
            <person name="Grigoriev I.V."/>
            <person name="Jackson S.A."/>
            <person name="Sutton T.D.S."/>
            <person name="Dobson A.D.W."/>
            <person name="Rama T."/>
        </authorList>
    </citation>
    <scope>NUCLEOTIDE SEQUENCE</scope>
    <source>
        <strain evidence="2">TRa018bII</strain>
    </source>
</reference>